<organism evidence="5 6">
    <name type="scientific">Strongyloides venezuelensis</name>
    <name type="common">Threadworm</name>
    <dbReference type="NCBI Taxonomy" id="75913"/>
    <lineage>
        <taxon>Eukaryota</taxon>
        <taxon>Metazoa</taxon>
        <taxon>Ecdysozoa</taxon>
        <taxon>Nematoda</taxon>
        <taxon>Chromadorea</taxon>
        <taxon>Rhabditida</taxon>
        <taxon>Tylenchina</taxon>
        <taxon>Panagrolaimomorpha</taxon>
        <taxon>Strongyloidoidea</taxon>
        <taxon>Strongyloididae</taxon>
        <taxon>Strongyloides</taxon>
    </lineage>
</organism>
<reference evidence="5" key="1">
    <citation type="submission" date="2014-07" db="EMBL/GenBank/DDBJ databases">
        <authorList>
            <person name="Martin A.A"/>
            <person name="De Silva N."/>
        </authorList>
    </citation>
    <scope>NUCLEOTIDE SEQUENCE</scope>
</reference>
<dbReference type="PROSITE" id="PS00598">
    <property type="entry name" value="CHROMO_1"/>
    <property type="match status" value="1"/>
</dbReference>
<dbReference type="InterPro" id="IPR000953">
    <property type="entry name" value="Chromo/chromo_shadow_dom"/>
</dbReference>
<dbReference type="SUPFAM" id="SSF54160">
    <property type="entry name" value="Chromo domain-like"/>
    <property type="match status" value="2"/>
</dbReference>
<dbReference type="PANTHER" id="PTHR22812">
    <property type="entry name" value="CHROMOBOX PROTEIN"/>
    <property type="match status" value="1"/>
</dbReference>
<protein>
    <submittedName>
        <fullName evidence="6">Chromo domain-containing protein</fullName>
    </submittedName>
</protein>
<keyword evidence="5" id="KW-1185">Reference proteome</keyword>
<feature type="compositionally biased region" description="Basic and acidic residues" evidence="3">
    <location>
        <begin position="72"/>
        <end position="106"/>
    </location>
</feature>
<dbReference type="InterPro" id="IPR023780">
    <property type="entry name" value="Chromo_domain"/>
</dbReference>
<feature type="compositionally biased region" description="Basic and acidic residues" evidence="3">
    <location>
        <begin position="124"/>
        <end position="137"/>
    </location>
</feature>
<comment type="subcellular location">
    <subcellularLocation>
        <location evidence="1">Nucleus</location>
    </subcellularLocation>
</comment>
<accession>A0A0K0F1F9</accession>
<feature type="region of interest" description="Disordered" evidence="3">
    <location>
        <begin position="72"/>
        <end position="182"/>
    </location>
</feature>
<feature type="compositionally biased region" description="Low complexity" evidence="3">
    <location>
        <begin position="140"/>
        <end position="155"/>
    </location>
</feature>
<keyword evidence="2" id="KW-0539">Nucleus</keyword>
<evidence type="ECO:0000256" key="2">
    <source>
        <dbReference type="ARBA" id="ARBA00023242"/>
    </source>
</evidence>
<evidence type="ECO:0000313" key="5">
    <source>
        <dbReference type="Proteomes" id="UP000035680"/>
    </source>
</evidence>
<evidence type="ECO:0000256" key="3">
    <source>
        <dbReference type="SAM" id="MobiDB-lite"/>
    </source>
</evidence>
<dbReference type="PROSITE" id="PS50013">
    <property type="entry name" value="CHROMO_2"/>
    <property type="match status" value="2"/>
</dbReference>
<dbReference type="CDD" id="cd00024">
    <property type="entry name" value="CD_CSD"/>
    <property type="match status" value="2"/>
</dbReference>
<dbReference type="InterPro" id="IPR023779">
    <property type="entry name" value="Chromodomain_CS"/>
</dbReference>
<dbReference type="InterPro" id="IPR016197">
    <property type="entry name" value="Chromo-like_dom_sf"/>
</dbReference>
<reference evidence="6" key="2">
    <citation type="submission" date="2015-08" db="UniProtKB">
        <authorList>
            <consortium name="WormBaseParasite"/>
        </authorList>
    </citation>
    <scope>IDENTIFICATION</scope>
</reference>
<dbReference type="Proteomes" id="UP000035680">
    <property type="component" value="Unassembled WGS sequence"/>
</dbReference>
<evidence type="ECO:0000256" key="1">
    <source>
        <dbReference type="ARBA" id="ARBA00004123"/>
    </source>
</evidence>
<dbReference type="GO" id="GO:0005634">
    <property type="term" value="C:nucleus"/>
    <property type="evidence" value="ECO:0007669"/>
    <property type="project" value="UniProtKB-SubCell"/>
</dbReference>
<dbReference type="STRING" id="75913.A0A0K0F1F9"/>
<feature type="domain" description="Chromo" evidence="4">
    <location>
        <begin position="16"/>
        <end position="53"/>
    </location>
</feature>
<dbReference type="Gene3D" id="2.40.50.40">
    <property type="match status" value="2"/>
</dbReference>
<feature type="domain" description="Chromo" evidence="4">
    <location>
        <begin position="189"/>
        <end position="247"/>
    </location>
</feature>
<dbReference type="InterPro" id="IPR051219">
    <property type="entry name" value="Heterochromatin_chromo-domain"/>
</dbReference>
<evidence type="ECO:0000313" key="6">
    <source>
        <dbReference type="WBParaSite" id="SVE_0263300.1"/>
    </source>
</evidence>
<evidence type="ECO:0000259" key="4">
    <source>
        <dbReference type="PROSITE" id="PS50013"/>
    </source>
</evidence>
<dbReference type="AlphaFoldDB" id="A0A0K0F1F9"/>
<name>A0A0K0F1F9_STRVS</name>
<dbReference type="WBParaSite" id="SVE_0263300.1">
    <property type="protein sequence ID" value="SVE_0263300.1"/>
    <property type="gene ID" value="SVE_0263300"/>
</dbReference>
<proteinExistence type="predicted"/>
<dbReference type="Pfam" id="PF00385">
    <property type="entry name" value="Chromo"/>
    <property type="match status" value="2"/>
</dbReference>
<sequence>MGNKNRKSASTTEREYVVEKIIDIKIISGKKMYKVKWEGYSMDECTWEPASNLPSTLIKEYNESIMSEKKSVVRKRLDDNKNETEVPKKKAKIDPEIKDIPEETPKARTSGVIRRSLLGSKGMSSERRTKDSKELRKTPGSSSKRSSLRSGNNSKLSEKKSPISRSSKVPKEKKVKSKPSKSENKDEEYFVEKIVGHRIKNGVKEYRVRWENYSQKDDTWQTVDTFIETACLNKYEEELNEKERTAYSGLLGKLLKEVKSGKKCKPDDIADVICRFKDVFDIQYYLVLLKDRDITFVETHEIPSKFKKACSMIKDRVLKV</sequence>
<dbReference type="SMART" id="SM00298">
    <property type="entry name" value="CHROMO"/>
    <property type="match status" value="2"/>
</dbReference>